<protein>
    <submittedName>
        <fullName evidence="2">Uncharacterized protein</fullName>
    </submittedName>
</protein>
<feature type="compositionally biased region" description="Polar residues" evidence="1">
    <location>
        <begin position="1"/>
        <end position="22"/>
    </location>
</feature>
<evidence type="ECO:0000313" key="3">
    <source>
        <dbReference type="Proteomes" id="UP000663852"/>
    </source>
</evidence>
<dbReference type="AlphaFoldDB" id="A0A815R1Y5"/>
<organism evidence="2 3">
    <name type="scientific">Adineta ricciae</name>
    <name type="common">Rotifer</name>
    <dbReference type="NCBI Taxonomy" id="249248"/>
    <lineage>
        <taxon>Eukaryota</taxon>
        <taxon>Metazoa</taxon>
        <taxon>Spiralia</taxon>
        <taxon>Gnathifera</taxon>
        <taxon>Rotifera</taxon>
        <taxon>Eurotatoria</taxon>
        <taxon>Bdelloidea</taxon>
        <taxon>Adinetida</taxon>
        <taxon>Adinetidae</taxon>
        <taxon>Adineta</taxon>
    </lineage>
</organism>
<feature type="compositionally biased region" description="Basic and acidic residues" evidence="1">
    <location>
        <begin position="79"/>
        <end position="88"/>
    </location>
</feature>
<proteinExistence type="predicted"/>
<feature type="region of interest" description="Disordered" evidence="1">
    <location>
        <begin position="1"/>
        <end position="101"/>
    </location>
</feature>
<name>A0A815R1Y5_ADIRI</name>
<dbReference type="Proteomes" id="UP000663852">
    <property type="component" value="Unassembled WGS sequence"/>
</dbReference>
<evidence type="ECO:0000313" key="2">
    <source>
        <dbReference type="EMBL" id="CAF1471038.1"/>
    </source>
</evidence>
<gene>
    <name evidence="2" type="ORF">EDS130_LOCUS40794</name>
</gene>
<feature type="compositionally biased region" description="Polar residues" evidence="1">
    <location>
        <begin position="55"/>
        <end position="78"/>
    </location>
</feature>
<comment type="caution">
    <text evidence="2">The sequence shown here is derived from an EMBL/GenBank/DDBJ whole genome shotgun (WGS) entry which is preliminary data.</text>
</comment>
<reference evidence="2" key="1">
    <citation type="submission" date="2021-02" db="EMBL/GenBank/DDBJ databases">
        <authorList>
            <person name="Nowell W R."/>
        </authorList>
    </citation>
    <scope>NUCLEOTIDE SEQUENCE</scope>
</reference>
<evidence type="ECO:0000256" key="1">
    <source>
        <dbReference type="SAM" id="MobiDB-lite"/>
    </source>
</evidence>
<sequence length="202" mass="21680">MSTNLKNNGITRIHHSQSQPSTFKIPGQSRRSLSQDQNSRSRTKDKRSKVIIHTTIRSVTKSINSTNNKLLSAPSHIQDTNHDREKTPRQNSSPTRTHDKVERFEEYNQGTSSIANNQARPKSAAMTTTPFVNVTIVSTAATTMSTTPSPTISTTVSTTASTTISTTVSTTASTTISTTVSTTASTTISTTVSTTASTTIST</sequence>
<feature type="compositionally biased region" description="Basic residues" evidence="1">
    <location>
        <begin position="41"/>
        <end position="50"/>
    </location>
</feature>
<feature type="compositionally biased region" description="Polar residues" evidence="1">
    <location>
        <begin position="29"/>
        <end position="40"/>
    </location>
</feature>
<accession>A0A815R1Y5</accession>
<feature type="non-terminal residue" evidence="2">
    <location>
        <position position="202"/>
    </location>
</feature>
<dbReference type="EMBL" id="CAJNOJ010000506">
    <property type="protein sequence ID" value="CAF1471038.1"/>
    <property type="molecule type" value="Genomic_DNA"/>
</dbReference>